<dbReference type="AlphaFoldDB" id="A0A9W9Z1E2"/>
<feature type="compositionally biased region" description="Polar residues" evidence="2">
    <location>
        <begin position="14"/>
        <end position="25"/>
    </location>
</feature>
<dbReference type="OrthoDB" id="5956082at2759"/>
<dbReference type="Gene3D" id="3.30.70.1820">
    <property type="entry name" value="L1 transposable element, RRM domain"/>
    <property type="match status" value="1"/>
</dbReference>
<dbReference type="EMBL" id="MU826846">
    <property type="protein sequence ID" value="KAJ7371484.1"/>
    <property type="molecule type" value="Genomic_DNA"/>
</dbReference>
<name>A0A9W9Z1E2_9CNID</name>
<protein>
    <submittedName>
        <fullName evidence="3">Uncharacterized protein</fullName>
    </submittedName>
</protein>
<reference evidence="3" key="1">
    <citation type="submission" date="2023-01" db="EMBL/GenBank/DDBJ databases">
        <title>Genome assembly of the deep-sea coral Lophelia pertusa.</title>
        <authorList>
            <person name="Herrera S."/>
            <person name="Cordes E."/>
        </authorList>
    </citation>
    <scope>NUCLEOTIDE SEQUENCE</scope>
    <source>
        <strain evidence="3">USNM1676648</strain>
        <tissue evidence="3">Polyp</tissue>
    </source>
</reference>
<evidence type="ECO:0000313" key="3">
    <source>
        <dbReference type="EMBL" id="KAJ7371484.1"/>
    </source>
</evidence>
<comment type="caution">
    <text evidence="3">The sequence shown here is derived from an EMBL/GenBank/DDBJ whole genome shotgun (WGS) entry which is preliminary data.</text>
</comment>
<dbReference type="PANTHER" id="PTHR11505">
    <property type="entry name" value="L1 TRANSPOSABLE ELEMENT-RELATED"/>
    <property type="match status" value="1"/>
</dbReference>
<dbReference type="Proteomes" id="UP001163046">
    <property type="component" value="Unassembled WGS sequence"/>
</dbReference>
<accession>A0A9W9Z1E2</accession>
<feature type="coiled-coil region" evidence="1">
    <location>
        <begin position="85"/>
        <end position="165"/>
    </location>
</feature>
<keyword evidence="4" id="KW-1185">Reference proteome</keyword>
<evidence type="ECO:0000256" key="2">
    <source>
        <dbReference type="SAM" id="MobiDB-lite"/>
    </source>
</evidence>
<dbReference type="InterPro" id="IPR004244">
    <property type="entry name" value="Transposase_22"/>
</dbReference>
<gene>
    <name evidence="3" type="ORF">OS493_025384</name>
</gene>
<proteinExistence type="predicted"/>
<feature type="region of interest" description="Disordered" evidence="2">
    <location>
        <begin position="1"/>
        <end position="30"/>
    </location>
</feature>
<evidence type="ECO:0000313" key="4">
    <source>
        <dbReference type="Proteomes" id="UP001163046"/>
    </source>
</evidence>
<organism evidence="3 4">
    <name type="scientific">Desmophyllum pertusum</name>
    <dbReference type="NCBI Taxonomy" id="174260"/>
    <lineage>
        <taxon>Eukaryota</taxon>
        <taxon>Metazoa</taxon>
        <taxon>Cnidaria</taxon>
        <taxon>Anthozoa</taxon>
        <taxon>Hexacorallia</taxon>
        <taxon>Scleractinia</taxon>
        <taxon>Caryophylliina</taxon>
        <taxon>Caryophylliidae</taxon>
        <taxon>Desmophyllum</taxon>
    </lineage>
</organism>
<keyword evidence="1" id="KW-0175">Coiled coil</keyword>
<dbReference type="SUPFAM" id="SSF57997">
    <property type="entry name" value="Tropomyosin"/>
    <property type="match status" value="1"/>
</dbReference>
<dbReference type="Gene3D" id="1.10.287.1490">
    <property type="match status" value="1"/>
</dbReference>
<sequence>MEFSSLFKRKSREINSPPTKETVSPENKRLRERQVISQDHVLSAIVSTSSVSTSSDPEDEILSALSMADNLGPKIDEIFSKLSQLDSISSQIKSLQESVDKISQTVAGLQVEFNCLKQDVKDAVQETSSLKSSVKFLNEEVEAGKIKLQDSEEKTQSELEKLRLQLLDYEIYNRRENLRFYGIPEEDAAEATEEILYNFLERELNIESARSIEFQRVHRIGKKNSNATKPRVILARFPRFKEREALFARRRFIDNDQAMVLARICPRKYLI</sequence>
<evidence type="ECO:0000256" key="1">
    <source>
        <dbReference type="SAM" id="Coils"/>
    </source>
</evidence>